<dbReference type="Pfam" id="PF13181">
    <property type="entry name" value="TPR_8"/>
    <property type="match status" value="1"/>
</dbReference>
<dbReference type="Gene3D" id="3.40.50.2000">
    <property type="entry name" value="Glycogen Phosphorylase B"/>
    <property type="match status" value="1"/>
</dbReference>
<dbReference type="Pfam" id="PF13414">
    <property type="entry name" value="TPR_11"/>
    <property type="match status" value="1"/>
</dbReference>
<dbReference type="PROSITE" id="PS50293">
    <property type="entry name" value="TPR_REGION"/>
    <property type="match status" value="1"/>
</dbReference>
<keyword evidence="12" id="KW-1185">Reference proteome</keyword>
<dbReference type="SUPFAM" id="SSF48452">
    <property type="entry name" value="TPR-like"/>
    <property type="match status" value="1"/>
</dbReference>
<dbReference type="Proteomes" id="UP000008370">
    <property type="component" value="Unassembled WGS sequence"/>
</dbReference>
<evidence type="ECO:0000259" key="10">
    <source>
        <dbReference type="Pfam" id="PF13844"/>
    </source>
</evidence>
<dbReference type="InterPro" id="IPR019734">
    <property type="entry name" value="TPR_rpt"/>
</dbReference>
<dbReference type="InterPro" id="IPR011990">
    <property type="entry name" value="TPR-like_helical_dom_sf"/>
</dbReference>
<comment type="pathway">
    <text evidence="1">Protein modification; protein glycosylation.</text>
</comment>
<evidence type="ECO:0000256" key="7">
    <source>
        <dbReference type="ARBA" id="ARBA00022803"/>
    </source>
</evidence>
<name>K5VDI3_PHACS</name>
<dbReference type="InParanoid" id="K5VDI3"/>
<keyword evidence="4" id="KW-0328">Glycosyltransferase</keyword>
<dbReference type="KEGG" id="pco:PHACADRAFT_204191"/>
<dbReference type="Gene3D" id="1.25.40.10">
    <property type="entry name" value="Tetratricopeptide repeat domain"/>
    <property type="match status" value="3"/>
</dbReference>
<evidence type="ECO:0000256" key="2">
    <source>
        <dbReference type="ARBA" id="ARBA00005386"/>
    </source>
</evidence>
<evidence type="ECO:0000256" key="5">
    <source>
        <dbReference type="ARBA" id="ARBA00022679"/>
    </source>
</evidence>
<keyword evidence="7 8" id="KW-0802">TPR repeat</keyword>
<gene>
    <name evidence="11" type="ORF">PHACADRAFT_204191</name>
</gene>
<evidence type="ECO:0000313" key="12">
    <source>
        <dbReference type="Proteomes" id="UP000008370"/>
    </source>
</evidence>
<reference evidence="11 12" key="1">
    <citation type="journal article" date="2012" name="BMC Genomics">
        <title>Comparative genomics of the white-rot fungi, Phanerochaete carnosa and P. chrysosporium, to elucidate the genetic basis of the distinct wood types they colonize.</title>
        <authorList>
            <person name="Suzuki H."/>
            <person name="MacDonald J."/>
            <person name="Syed K."/>
            <person name="Salamov A."/>
            <person name="Hori C."/>
            <person name="Aerts A."/>
            <person name="Henrissat B."/>
            <person name="Wiebenga A."/>
            <person name="vanKuyk P.A."/>
            <person name="Barry K."/>
            <person name="Lindquist E."/>
            <person name="LaButti K."/>
            <person name="Lapidus A."/>
            <person name="Lucas S."/>
            <person name="Coutinho P."/>
            <person name="Gong Y."/>
            <person name="Samejima M."/>
            <person name="Mahadevan R."/>
            <person name="Abou-Zaid M."/>
            <person name="de Vries R.P."/>
            <person name="Igarashi K."/>
            <person name="Yadav J.S."/>
            <person name="Grigoriev I.V."/>
            <person name="Master E.R."/>
        </authorList>
    </citation>
    <scope>NUCLEOTIDE SEQUENCE [LARGE SCALE GENOMIC DNA]</scope>
    <source>
        <strain evidence="11 12">HHB-10118-sp</strain>
    </source>
</reference>
<evidence type="ECO:0000256" key="1">
    <source>
        <dbReference type="ARBA" id="ARBA00004922"/>
    </source>
</evidence>
<evidence type="ECO:0000256" key="4">
    <source>
        <dbReference type="ARBA" id="ARBA00022676"/>
    </source>
</evidence>
<feature type="region of interest" description="Disordered" evidence="9">
    <location>
        <begin position="1"/>
        <end position="29"/>
    </location>
</feature>
<accession>K5VDI3</accession>
<dbReference type="Gene3D" id="3.40.50.11380">
    <property type="match status" value="1"/>
</dbReference>
<dbReference type="GO" id="GO:0097363">
    <property type="term" value="F:protein O-acetylglucosaminyltransferase activity"/>
    <property type="evidence" value="ECO:0007669"/>
    <property type="project" value="UniProtKB-EC"/>
</dbReference>
<evidence type="ECO:0000256" key="9">
    <source>
        <dbReference type="SAM" id="MobiDB-lite"/>
    </source>
</evidence>
<evidence type="ECO:0000256" key="6">
    <source>
        <dbReference type="ARBA" id="ARBA00022737"/>
    </source>
</evidence>
<feature type="repeat" description="TPR" evidence="8">
    <location>
        <begin position="558"/>
        <end position="591"/>
    </location>
</feature>
<dbReference type="STRING" id="650164.K5VDI3"/>
<dbReference type="RefSeq" id="XP_007390476.1">
    <property type="nucleotide sequence ID" value="XM_007390414.1"/>
</dbReference>
<sequence>MSDGRVPSTSPAATDHRPPSSTFTAGVGPPLRALDEQVLATHLWPPSDHNPSAPHPAGDTIGLVLDTVVAQDGHGLTSQALETHPSPTRQVPISFASTLSRDALLSYAYQLYRSAQLPHLGLTAIPLVIATPAPTSPEQIYRLRLLPLLTTLCSLHPGDIRILLLLACTYHSLGDYNMSLSTSQEMLRIDPASVEAMNNIGVTLKALGRNDQAYEWWWKAIQACPTYWDATENILGLLFTHAQSARGNSQSSMLYARALDACVFVQRKIITSDGRLILPVPPHDLPRLQKLLLTSATIQGMSSPDSMAVVSAYFQSLELMISPPAAFTSGGGYTARELILAGFLATYILQLPPSNVLPPELSQSVYLPRDITSSALLTSGINLLDAVRASGDRILAAILRLGGSALPFLLLLPEQVSHLPALLFPVSSGALPAICTETDEDGRPKPASDAVRQEANVMTGTILLALAKRYQDLASNKVSLPGFSAALNVNHSLSIMLYYLALSLFPSPSTYNNMGIVLSSMSATIPHVGSLGDAPVLTGSVLARVYYTTGLQMDPNNPHLLTNLGSLFKDQGNLEEAIQLYAKAIAVKPDFDVALANMGNAIKDVGRGWEALEYYRRAVEINPDLPEAVCGLMNSMASVCDWRGRSCFTDEYGVDDQGHLLAPTSAAHVPRPGLMHKIVDMCERQLRLAYDENVHAMSTMWGLGEWLRAVEAAFGRALREHERATWVTRINQFYKPLDRMERHVNEGGFLIRVLNWLQPRLQRQWYVRLYGKALRADQEGTLDPLAHKDEFVRPLLPRTMSPPVVPSLLPFNTFVYPLSARMIRLIPHRNALRISFAALSQPWLPPHVYPPPPPPKDGVLNIGYVSNDVNNHPLSHLMQSVFGLHDRSRFRVFMYTSSPWDGTSYRPKISGTVEVFVDASTWSSEQIVKHVTDHRIHVLINLGGYTKGARNDVFAARPCPCADTTYRLRWDARCRCWCDYLVCDPISAPKELCAAEVWRKTKKEGARHDDLLLNLDADPDPEDPHAEWVYSEKFIYMPHTFMVTDHKQSFRTDENLSLEERLQTPADTLWRNEELRRQEMRQTIFPDLPHTVVIFANFNQLYKIDPGVFAAWLRILVRVPNSILWLLRFPAQGEEHLLRQAQMWAGNEVASRVKFTDVARKHVHVHRGRVADLFLDTMECNAHTIAGDILWPGTPLITFPKHPHKMCSRVAASMANATGFGDEMVVDSLEAYENRAVALANSISYVPETEPGGTTVLRGQGELIRLRRNLFLNRDRMPLFDTARWTRNIEKAYWEAWRRWVEGTQFELSDEWEACKGPEKESGCIWVQDDDPAEVVRYD</sequence>
<feature type="domain" description="O-GlcNAc transferase C-terminal" evidence="10">
    <location>
        <begin position="1087"/>
        <end position="1246"/>
    </location>
</feature>
<dbReference type="PANTHER" id="PTHR44998">
    <property type="match status" value="1"/>
</dbReference>
<dbReference type="GeneID" id="18912257"/>
<dbReference type="Pfam" id="PF13844">
    <property type="entry name" value="Glyco_transf_41"/>
    <property type="match status" value="2"/>
</dbReference>
<proteinExistence type="inferred from homology"/>
<evidence type="ECO:0000256" key="8">
    <source>
        <dbReference type="PROSITE-ProRule" id="PRU00339"/>
    </source>
</evidence>
<evidence type="ECO:0000256" key="3">
    <source>
        <dbReference type="ARBA" id="ARBA00011970"/>
    </source>
</evidence>
<comment type="similarity">
    <text evidence="2">Belongs to the glycosyltransferase 41 family. O-GlcNAc transferase subfamily.</text>
</comment>
<dbReference type="PANTHER" id="PTHR44998:SF1">
    <property type="entry name" value="UDP-N-ACETYLGLUCOSAMINE--PEPTIDE N-ACETYLGLUCOSAMINYLTRANSFERASE 110 KDA SUBUNIT"/>
    <property type="match status" value="1"/>
</dbReference>
<dbReference type="GO" id="GO:0006493">
    <property type="term" value="P:protein O-linked glycosylation"/>
    <property type="evidence" value="ECO:0007669"/>
    <property type="project" value="TreeGrafter"/>
</dbReference>
<dbReference type="OrthoDB" id="421121at2759"/>
<keyword evidence="5 11" id="KW-0808">Transferase</keyword>
<dbReference type="EMBL" id="JH930468">
    <property type="protein sequence ID" value="EKM61041.1"/>
    <property type="molecule type" value="Genomic_DNA"/>
</dbReference>
<keyword evidence="6" id="KW-0677">Repeat</keyword>
<organism evidence="11 12">
    <name type="scientific">Phanerochaete carnosa (strain HHB-10118-sp)</name>
    <name type="common">White-rot fungus</name>
    <name type="synonym">Peniophora carnosa</name>
    <dbReference type="NCBI Taxonomy" id="650164"/>
    <lineage>
        <taxon>Eukaryota</taxon>
        <taxon>Fungi</taxon>
        <taxon>Dikarya</taxon>
        <taxon>Basidiomycota</taxon>
        <taxon>Agaricomycotina</taxon>
        <taxon>Agaricomycetes</taxon>
        <taxon>Polyporales</taxon>
        <taxon>Phanerochaetaceae</taxon>
        <taxon>Phanerochaete</taxon>
    </lineage>
</organism>
<dbReference type="InterPro" id="IPR029489">
    <property type="entry name" value="OGT/SEC/SPY_C"/>
</dbReference>
<dbReference type="PROSITE" id="PS50005">
    <property type="entry name" value="TPR"/>
    <property type="match status" value="2"/>
</dbReference>
<feature type="repeat" description="TPR" evidence="8">
    <location>
        <begin position="592"/>
        <end position="625"/>
    </location>
</feature>
<dbReference type="HOGENOM" id="CLU_001721_0_1_1"/>
<evidence type="ECO:0000313" key="11">
    <source>
        <dbReference type="EMBL" id="EKM61041.1"/>
    </source>
</evidence>
<dbReference type="EC" id="2.4.1.255" evidence="3"/>
<protein>
    <recommendedName>
        <fullName evidence="3">protein O-GlcNAc transferase</fullName>
        <ecNumber evidence="3">2.4.1.255</ecNumber>
    </recommendedName>
</protein>
<dbReference type="SMART" id="SM00028">
    <property type="entry name" value="TPR"/>
    <property type="match status" value="4"/>
</dbReference>
<feature type="domain" description="O-GlcNAc transferase C-terminal" evidence="10">
    <location>
        <begin position="805"/>
        <end position="993"/>
    </location>
</feature>